<dbReference type="Pfam" id="PF07715">
    <property type="entry name" value="Plug"/>
    <property type="match status" value="1"/>
</dbReference>
<evidence type="ECO:0000256" key="9">
    <source>
        <dbReference type="ARBA" id="ARBA00023136"/>
    </source>
</evidence>
<organism evidence="17 18">
    <name type="scientific">Azoarcus indigens</name>
    <dbReference type="NCBI Taxonomy" id="29545"/>
    <lineage>
        <taxon>Bacteria</taxon>
        <taxon>Pseudomonadati</taxon>
        <taxon>Pseudomonadota</taxon>
        <taxon>Betaproteobacteria</taxon>
        <taxon>Rhodocyclales</taxon>
        <taxon>Zoogloeaceae</taxon>
        <taxon>Azoarcus</taxon>
    </lineage>
</organism>
<dbReference type="EMBL" id="SNVV01000006">
    <property type="protein sequence ID" value="TDN52472.1"/>
    <property type="molecule type" value="Genomic_DNA"/>
</dbReference>
<dbReference type="PANTHER" id="PTHR30069:SF53">
    <property type="entry name" value="COLICIN I RECEPTOR-RELATED"/>
    <property type="match status" value="1"/>
</dbReference>
<feature type="domain" description="TonB-dependent receptor plug" evidence="16">
    <location>
        <begin position="45"/>
        <end position="150"/>
    </location>
</feature>
<keyword evidence="7" id="KW-0406">Ion transport</keyword>
<evidence type="ECO:0000259" key="15">
    <source>
        <dbReference type="Pfam" id="PF00593"/>
    </source>
</evidence>
<dbReference type="Gene3D" id="2.170.130.10">
    <property type="entry name" value="TonB-dependent receptor, plug domain"/>
    <property type="match status" value="1"/>
</dbReference>
<proteinExistence type="inferred from homology"/>
<dbReference type="InterPro" id="IPR000531">
    <property type="entry name" value="Beta-barrel_TonB"/>
</dbReference>
<dbReference type="Proteomes" id="UP000295129">
    <property type="component" value="Unassembled WGS sequence"/>
</dbReference>
<dbReference type="PROSITE" id="PS52016">
    <property type="entry name" value="TONB_DEPENDENT_REC_3"/>
    <property type="match status" value="1"/>
</dbReference>
<feature type="signal peptide" evidence="14">
    <location>
        <begin position="1"/>
        <end position="24"/>
    </location>
</feature>
<keyword evidence="5 12" id="KW-0812">Transmembrane</keyword>
<dbReference type="PANTHER" id="PTHR30069">
    <property type="entry name" value="TONB-DEPENDENT OUTER MEMBRANE RECEPTOR"/>
    <property type="match status" value="1"/>
</dbReference>
<evidence type="ECO:0000313" key="17">
    <source>
        <dbReference type="EMBL" id="TDN52472.1"/>
    </source>
</evidence>
<protein>
    <submittedName>
        <fullName evidence="17">Vitamin B12 transporter</fullName>
    </submittedName>
</protein>
<evidence type="ECO:0000256" key="7">
    <source>
        <dbReference type="ARBA" id="ARBA00023065"/>
    </source>
</evidence>
<keyword evidence="3 12" id="KW-0813">Transport</keyword>
<gene>
    <name evidence="17" type="ORF">C7389_106171</name>
</gene>
<evidence type="ECO:0000256" key="6">
    <source>
        <dbReference type="ARBA" id="ARBA00022729"/>
    </source>
</evidence>
<keyword evidence="10" id="KW-0675">Receptor</keyword>
<dbReference type="SUPFAM" id="SSF56935">
    <property type="entry name" value="Porins"/>
    <property type="match status" value="1"/>
</dbReference>
<evidence type="ECO:0000256" key="14">
    <source>
        <dbReference type="SAM" id="SignalP"/>
    </source>
</evidence>
<feature type="chain" id="PRO_5021025575" evidence="14">
    <location>
        <begin position="25"/>
        <end position="622"/>
    </location>
</feature>
<evidence type="ECO:0000313" key="18">
    <source>
        <dbReference type="Proteomes" id="UP000295129"/>
    </source>
</evidence>
<accession>A0A4V3BN04</accession>
<evidence type="ECO:0000256" key="12">
    <source>
        <dbReference type="PROSITE-ProRule" id="PRU01360"/>
    </source>
</evidence>
<evidence type="ECO:0000256" key="2">
    <source>
        <dbReference type="ARBA" id="ARBA00009810"/>
    </source>
</evidence>
<dbReference type="GO" id="GO:0009279">
    <property type="term" value="C:cell outer membrane"/>
    <property type="evidence" value="ECO:0007669"/>
    <property type="project" value="UniProtKB-SubCell"/>
</dbReference>
<keyword evidence="18" id="KW-1185">Reference proteome</keyword>
<evidence type="ECO:0000256" key="3">
    <source>
        <dbReference type="ARBA" id="ARBA00022448"/>
    </source>
</evidence>
<evidence type="ECO:0000256" key="4">
    <source>
        <dbReference type="ARBA" id="ARBA00022452"/>
    </source>
</evidence>
<dbReference type="GO" id="GO:0006811">
    <property type="term" value="P:monoatomic ion transport"/>
    <property type="evidence" value="ECO:0007669"/>
    <property type="project" value="UniProtKB-KW"/>
</dbReference>
<comment type="similarity">
    <text evidence="2 12 13">Belongs to the TonB-dependent receptor family.</text>
</comment>
<evidence type="ECO:0000256" key="1">
    <source>
        <dbReference type="ARBA" id="ARBA00004571"/>
    </source>
</evidence>
<comment type="caution">
    <text evidence="17">The sequence shown here is derived from an EMBL/GenBank/DDBJ whole genome shotgun (WGS) entry which is preliminary data.</text>
</comment>
<evidence type="ECO:0000256" key="13">
    <source>
        <dbReference type="RuleBase" id="RU003357"/>
    </source>
</evidence>
<dbReference type="InterPro" id="IPR037066">
    <property type="entry name" value="Plug_dom_sf"/>
</dbReference>
<keyword evidence="9 12" id="KW-0472">Membrane</keyword>
<dbReference type="RefSeq" id="WP_133590595.1">
    <property type="nucleotide sequence ID" value="NZ_SNVV01000006.1"/>
</dbReference>
<evidence type="ECO:0000256" key="8">
    <source>
        <dbReference type="ARBA" id="ARBA00023077"/>
    </source>
</evidence>
<feature type="domain" description="TonB-dependent receptor-like beta-barrel" evidence="15">
    <location>
        <begin position="201"/>
        <end position="595"/>
    </location>
</feature>
<reference evidence="17 18" key="1">
    <citation type="submission" date="2019-03" db="EMBL/GenBank/DDBJ databases">
        <title>Genomic Encyclopedia of Type Strains, Phase IV (KMG-IV): sequencing the most valuable type-strain genomes for metagenomic binning, comparative biology and taxonomic classification.</title>
        <authorList>
            <person name="Goeker M."/>
        </authorList>
    </citation>
    <scope>NUCLEOTIDE SEQUENCE [LARGE SCALE GENOMIC DNA]</scope>
    <source>
        <strain evidence="17 18">DSM 12121</strain>
    </source>
</reference>
<keyword evidence="6 14" id="KW-0732">Signal</keyword>
<keyword evidence="4 12" id="KW-1134">Transmembrane beta strand</keyword>
<name>A0A4V3BN04_9RHOO</name>
<dbReference type="InterPro" id="IPR039426">
    <property type="entry name" value="TonB-dep_rcpt-like"/>
</dbReference>
<keyword evidence="11 12" id="KW-0998">Cell outer membrane</keyword>
<evidence type="ECO:0000256" key="5">
    <source>
        <dbReference type="ARBA" id="ARBA00022692"/>
    </source>
</evidence>
<dbReference type="GO" id="GO:0015889">
    <property type="term" value="P:cobalamin transport"/>
    <property type="evidence" value="ECO:0007669"/>
    <property type="project" value="TreeGrafter"/>
</dbReference>
<dbReference type="InterPro" id="IPR036942">
    <property type="entry name" value="Beta-barrel_TonB_sf"/>
</dbReference>
<evidence type="ECO:0000256" key="10">
    <source>
        <dbReference type="ARBA" id="ARBA00023170"/>
    </source>
</evidence>
<comment type="subcellular location">
    <subcellularLocation>
        <location evidence="1 12">Cell outer membrane</location>
        <topology evidence="1 12">Multi-pass membrane protein</topology>
    </subcellularLocation>
</comment>
<dbReference type="AlphaFoldDB" id="A0A4V3BN04"/>
<evidence type="ECO:0000256" key="11">
    <source>
        <dbReference type="ARBA" id="ARBA00023237"/>
    </source>
</evidence>
<evidence type="ECO:0000259" key="16">
    <source>
        <dbReference type="Pfam" id="PF07715"/>
    </source>
</evidence>
<dbReference type="Gene3D" id="2.40.170.20">
    <property type="entry name" value="TonB-dependent receptor, beta-barrel domain"/>
    <property type="match status" value="1"/>
</dbReference>
<dbReference type="OrthoDB" id="183532at2"/>
<dbReference type="CDD" id="cd01347">
    <property type="entry name" value="ligand_gated_channel"/>
    <property type="match status" value="1"/>
</dbReference>
<keyword evidence="8 13" id="KW-0798">TonB box</keyword>
<sequence>MKTRFSAITLALAAALPFPSPVSAADEPALEAVVVTATRQQRRAEDSLASVEVISREDIERAGHSSLVDVLQATPGVQVTANGGPGSNANVYIRGSEARHTLLLVDGIRVGSASSGSATFEAIPLAMIERIEILRGPASALYGSEAIGGVVQIFTRRGQRGFQPEVAVGYGSDNTFKGAVTLAGGVDRLRYSLSAGKERSDGYNAKRDPAYWRSGTRTSYWADDDGYRNDSASGSLSIGFRERDELGLNFTHSASRSWYDASALSYYDSYLDKTASTLGAHLRTQLSATWTSTLRLSQSEDKLLTRASAAAPSRSQTVQDQLGWQNDIDLPLGRLLLAYEHVETRLDSTTVYRENERRVNSLLAGWTADIDVHHLQINLRHDDNSQFGAKTTGLLAYGYDLTPEWRLRGSVATAFNAPTFNQLYWPMSSPTSYYGNPDLKPEEALNRELGLRWSRGAHMVELSYFDNKVKNLITNNPNPAQSGQQVNIGEARLKGLELGYTLALGGFNLGAGADFLDAKDEDTGLRLTRRARRSGFLRLSQTVDRFDWGIELNGAGRRYDNAANTVELHGYAILGAYAGYRIGRDWKVEVRGNNLLDKDYELARGYRTPGASAFINLRYAPR</sequence>
<dbReference type="Pfam" id="PF00593">
    <property type="entry name" value="TonB_dep_Rec_b-barrel"/>
    <property type="match status" value="1"/>
</dbReference>
<dbReference type="InterPro" id="IPR012910">
    <property type="entry name" value="Plug_dom"/>
</dbReference>